<evidence type="ECO:0000313" key="1">
    <source>
        <dbReference type="EMBL" id="CAG7729981.1"/>
    </source>
</evidence>
<dbReference type="Proteomes" id="UP000708208">
    <property type="component" value="Unassembled WGS sequence"/>
</dbReference>
<accession>A0A8J2PAU8</accession>
<evidence type="ECO:0000313" key="2">
    <source>
        <dbReference type="Proteomes" id="UP000708208"/>
    </source>
</evidence>
<dbReference type="AlphaFoldDB" id="A0A8J2PAU8"/>
<dbReference type="EMBL" id="CAJVCH010187243">
    <property type="protein sequence ID" value="CAG7729981.1"/>
    <property type="molecule type" value="Genomic_DNA"/>
</dbReference>
<comment type="caution">
    <text evidence="1">The sequence shown here is derived from an EMBL/GenBank/DDBJ whole genome shotgun (WGS) entry which is preliminary data.</text>
</comment>
<proteinExistence type="predicted"/>
<name>A0A8J2PAU8_9HEXA</name>
<reference evidence="1" key="1">
    <citation type="submission" date="2021-06" db="EMBL/GenBank/DDBJ databases">
        <authorList>
            <person name="Hodson N. C."/>
            <person name="Mongue J. A."/>
            <person name="Jaron S. K."/>
        </authorList>
    </citation>
    <scope>NUCLEOTIDE SEQUENCE</scope>
</reference>
<keyword evidence="2" id="KW-1185">Reference proteome</keyword>
<organism evidence="1 2">
    <name type="scientific">Allacma fusca</name>
    <dbReference type="NCBI Taxonomy" id="39272"/>
    <lineage>
        <taxon>Eukaryota</taxon>
        <taxon>Metazoa</taxon>
        <taxon>Ecdysozoa</taxon>
        <taxon>Arthropoda</taxon>
        <taxon>Hexapoda</taxon>
        <taxon>Collembola</taxon>
        <taxon>Symphypleona</taxon>
        <taxon>Sminthuridae</taxon>
        <taxon>Allacma</taxon>
    </lineage>
</organism>
<protein>
    <submittedName>
        <fullName evidence="1">Uncharacterized protein</fullName>
    </submittedName>
</protein>
<sequence length="81" mass="9561">MALHWFADYLLTLRDIFVSWWRGPDKHPELVCLTTGDSRVLALFNFQPLFDVEELSNSLKELMTDDEDEEWFDARDEIIGP</sequence>
<gene>
    <name evidence="1" type="ORF">AFUS01_LOCUS18662</name>
</gene>